<dbReference type="NCBIfam" id="NF037979">
    <property type="entry name" value="Na_transp"/>
    <property type="match status" value="1"/>
</dbReference>
<dbReference type="PROSITE" id="PS00610">
    <property type="entry name" value="NA_NEUROTRAN_SYMP_1"/>
    <property type="match status" value="1"/>
</dbReference>
<dbReference type="InterPro" id="IPR047218">
    <property type="entry name" value="YocR/YhdH-like"/>
</dbReference>
<feature type="transmembrane region" description="Helical" evidence="7">
    <location>
        <begin position="385"/>
        <end position="403"/>
    </location>
</feature>
<feature type="transmembrane region" description="Helical" evidence="7">
    <location>
        <begin position="219"/>
        <end position="240"/>
    </location>
</feature>
<dbReference type="SUPFAM" id="SSF161070">
    <property type="entry name" value="SNF-like"/>
    <property type="match status" value="1"/>
</dbReference>
<dbReference type="GO" id="GO:0016020">
    <property type="term" value="C:membrane"/>
    <property type="evidence" value="ECO:0007669"/>
    <property type="project" value="UniProtKB-SubCell"/>
</dbReference>
<evidence type="ECO:0000313" key="8">
    <source>
        <dbReference type="EMBL" id="MBF8435786.1"/>
    </source>
</evidence>
<comment type="similarity">
    <text evidence="6">Belongs to the sodium:neurotransmitter symporter (SNF) (TC 2.A.22) family.</text>
</comment>
<dbReference type="AlphaFoldDB" id="A0A931AQ59"/>
<feature type="transmembrane region" description="Helical" evidence="7">
    <location>
        <begin position="12"/>
        <end position="32"/>
    </location>
</feature>
<feature type="transmembrane region" description="Helical" evidence="7">
    <location>
        <begin position="345"/>
        <end position="365"/>
    </location>
</feature>
<dbReference type="RefSeq" id="WP_270452461.1">
    <property type="nucleotide sequence ID" value="NZ_JADPIE010000001.1"/>
</dbReference>
<keyword evidence="9" id="KW-1185">Reference proteome</keyword>
<dbReference type="PANTHER" id="PTHR42948:SF1">
    <property type="entry name" value="TRANSPORTER"/>
    <property type="match status" value="1"/>
</dbReference>
<evidence type="ECO:0000313" key="9">
    <source>
        <dbReference type="Proteomes" id="UP000621436"/>
    </source>
</evidence>
<organism evidence="8 9">
    <name type="scientific">Halonatronomonas betaini</name>
    <dbReference type="NCBI Taxonomy" id="2778430"/>
    <lineage>
        <taxon>Bacteria</taxon>
        <taxon>Bacillati</taxon>
        <taxon>Bacillota</taxon>
        <taxon>Clostridia</taxon>
        <taxon>Halanaerobiales</taxon>
        <taxon>Halarsenatibacteraceae</taxon>
        <taxon>Halonatronomonas</taxon>
    </lineage>
</organism>
<keyword evidence="6" id="KW-0769">Symport</keyword>
<feature type="transmembrane region" description="Helical" evidence="7">
    <location>
        <begin position="174"/>
        <end position="192"/>
    </location>
</feature>
<evidence type="ECO:0000256" key="2">
    <source>
        <dbReference type="ARBA" id="ARBA00022448"/>
    </source>
</evidence>
<dbReference type="InterPro" id="IPR037272">
    <property type="entry name" value="SNS_sf"/>
</dbReference>
<dbReference type="Proteomes" id="UP000621436">
    <property type="component" value="Unassembled WGS sequence"/>
</dbReference>
<dbReference type="PANTHER" id="PTHR42948">
    <property type="entry name" value="TRANSPORTER"/>
    <property type="match status" value="1"/>
</dbReference>
<dbReference type="EMBL" id="JADPIE010000001">
    <property type="protein sequence ID" value="MBF8435786.1"/>
    <property type="molecule type" value="Genomic_DNA"/>
</dbReference>
<feature type="transmembrane region" description="Helical" evidence="7">
    <location>
        <begin position="304"/>
        <end position="333"/>
    </location>
</feature>
<evidence type="ECO:0000256" key="5">
    <source>
        <dbReference type="ARBA" id="ARBA00023136"/>
    </source>
</evidence>
<dbReference type="PROSITE" id="PS50267">
    <property type="entry name" value="NA_NEUROTRAN_SYMP_3"/>
    <property type="match status" value="1"/>
</dbReference>
<accession>A0A931AQ59</accession>
<feature type="transmembrane region" description="Helical" evidence="7">
    <location>
        <begin position="89"/>
        <end position="119"/>
    </location>
</feature>
<comment type="subcellular location">
    <subcellularLocation>
        <location evidence="1">Membrane</location>
        <topology evidence="1">Multi-pass membrane protein</topology>
    </subcellularLocation>
</comment>
<feature type="transmembrane region" description="Helical" evidence="7">
    <location>
        <begin position="44"/>
        <end position="68"/>
    </location>
</feature>
<keyword evidence="3 6" id="KW-0812">Transmembrane</keyword>
<name>A0A931AQ59_9FIRM</name>
<keyword evidence="2 6" id="KW-0813">Transport</keyword>
<evidence type="ECO:0000256" key="6">
    <source>
        <dbReference type="RuleBase" id="RU003732"/>
    </source>
</evidence>
<dbReference type="GO" id="GO:0015293">
    <property type="term" value="F:symporter activity"/>
    <property type="evidence" value="ECO:0007669"/>
    <property type="project" value="UniProtKB-KW"/>
</dbReference>
<protein>
    <recommendedName>
        <fullName evidence="6">Transporter</fullName>
    </recommendedName>
</protein>
<evidence type="ECO:0000256" key="1">
    <source>
        <dbReference type="ARBA" id="ARBA00004141"/>
    </source>
</evidence>
<evidence type="ECO:0000256" key="4">
    <source>
        <dbReference type="ARBA" id="ARBA00022989"/>
    </source>
</evidence>
<keyword evidence="4 7" id="KW-1133">Transmembrane helix</keyword>
<comment type="caution">
    <text evidence="8">The sequence shown here is derived from an EMBL/GenBank/DDBJ whole genome shotgun (WGS) entry which is preliminary data.</text>
</comment>
<feature type="transmembrane region" description="Helical" evidence="7">
    <location>
        <begin position="424"/>
        <end position="446"/>
    </location>
</feature>
<feature type="transmembrane region" description="Helical" evidence="7">
    <location>
        <begin position="139"/>
        <end position="162"/>
    </location>
</feature>
<evidence type="ECO:0000256" key="3">
    <source>
        <dbReference type="ARBA" id="ARBA00022692"/>
    </source>
</evidence>
<proteinExistence type="inferred from homology"/>
<evidence type="ECO:0000256" key="7">
    <source>
        <dbReference type="SAM" id="Phobius"/>
    </source>
</evidence>
<dbReference type="PRINTS" id="PR00176">
    <property type="entry name" value="NANEUSMPORT"/>
</dbReference>
<dbReference type="CDD" id="cd10336">
    <property type="entry name" value="SLC6sbd_Tyt1-Like"/>
    <property type="match status" value="1"/>
</dbReference>
<dbReference type="Pfam" id="PF00209">
    <property type="entry name" value="SNF"/>
    <property type="match status" value="2"/>
</dbReference>
<sequence>MKNDLQKRENWTTRLGFILAAAGSAVGLGNIWRFPYVTGTNGGAAFLFIYLIAIILIGYPLMVTEMTLGRKTQRNPVGAFKALAPNTPWWLVGGLGVLTGFVILSYYSVVAGWSLAYIFKALGGFVPEMAFGEVFTDHITGVGVPIFWHAVFMALTIGVISAGVVKGIQRAVKTLMPILFILLVVLIIRSLTLDGASEGLRFYLSPDFSEITAQTFMDAIAQAFFTLSLGMGAIITYGSYLSEDANIGDNAAYVVGLDTLIAVMAGLAMFPALFALTDVSPDAGPGLTFITLPAVFAEMPLGSFFGFIFFVLLSIAALTSAISLLEVVVAWAVDEKDIERKKASIIVGIIIFIVGIPPVLGYSAWSDFSFLGFDVLDTYDWIANSIFLPLGGLLTAVFAGYVWKARNLADEANKVGGVINIGEWYGFLVKIVVPIAIAVVMVVTIAQTLM</sequence>
<reference evidence="8" key="1">
    <citation type="submission" date="2020-11" db="EMBL/GenBank/DDBJ databases">
        <title>Halonatronomonas betainensis gen. nov., sp. nov. a novel haloalkaliphilic representative of the family Halanaerobiacae capable of betaine degradation.</title>
        <authorList>
            <person name="Boltyanskaya Y."/>
            <person name="Kevbrin V."/>
            <person name="Detkova E."/>
            <person name="Grouzdev D.S."/>
            <person name="Koziaeva V."/>
            <person name="Zhilina T."/>
        </authorList>
    </citation>
    <scope>NUCLEOTIDE SEQUENCE</scope>
    <source>
        <strain evidence="8">Z-7014</strain>
    </source>
</reference>
<feature type="transmembrane region" description="Helical" evidence="7">
    <location>
        <begin position="252"/>
        <end position="276"/>
    </location>
</feature>
<keyword evidence="5 7" id="KW-0472">Membrane</keyword>
<gene>
    <name evidence="8" type="ORF">I0Q91_01720</name>
</gene>
<dbReference type="InterPro" id="IPR000175">
    <property type="entry name" value="Na/ntran_symport"/>
</dbReference>